<evidence type="ECO:0000256" key="3">
    <source>
        <dbReference type="ARBA" id="ARBA00022475"/>
    </source>
</evidence>
<dbReference type="CDD" id="cd00157">
    <property type="entry name" value="Rho"/>
    <property type="match status" value="1"/>
</dbReference>
<comment type="subcellular location">
    <subcellularLocation>
        <location evidence="1">Cell membrane</location>
        <topology evidence="1">Lipid-anchor</topology>
        <orientation evidence="1">Cytoplasmic side</orientation>
    </subcellularLocation>
</comment>
<dbReference type="FunFam" id="3.40.50.300:FF:000983">
    <property type="entry name" value="Rho family GTPase"/>
    <property type="match status" value="1"/>
</dbReference>
<evidence type="ECO:0000256" key="8">
    <source>
        <dbReference type="ARBA" id="ARBA00023288"/>
    </source>
</evidence>
<keyword evidence="4" id="KW-0488">Methylation</keyword>
<dbReference type="Proteomes" id="UP000603453">
    <property type="component" value="Unassembled WGS sequence"/>
</dbReference>
<evidence type="ECO:0000256" key="1">
    <source>
        <dbReference type="ARBA" id="ARBA00004342"/>
    </source>
</evidence>
<evidence type="ECO:0000256" key="6">
    <source>
        <dbReference type="ARBA" id="ARBA00023134"/>
    </source>
</evidence>
<dbReference type="PROSITE" id="PS51419">
    <property type="entry name" value="RAB"/>
    <property type="match status" value="1"/>
</dbReference>
<dbReference type="PROSITE" id="PS51420">
    <property type="entry name" value="RHO"/>
    <property type="match status" value="1"/>
</dbReference>
<keyword evidence="3" id="KW-1003">Cell membrane</keyword>
<evidence type="ECO:0000313" key="10">
    <source>
        <dbReference type="EMBL" id="KAG2205019.1"/>
    </source>
</evidence>
<evidence type="ECO:0000256" key="7">
    <source>
        <dbReference type="ARBA" id="ARBA00023136"/>
    </source>
</evidence>
<keyword evidence="5" id="KW-0547">Nucleotide-binding</keyword>
<keyword evidence="9" id="KW-0636">Prenylation</keyword>
<dbReference type="SMART" id="SM00174">
    <property type="entry name" value="RHO"/>
    <property type="match status" value="1"/>
</dbReference>
<gene>
    <name evidence="10" type="ORF">INT47_002643</name>
</gene>
<comment type="similarity">
    <text evidence="2">Belongs to the small GTPase superfamily. Rho family.</text>
</comment>
<dbReference type="InterPro" id="IPR001806">
    <property type="entry name" value="Small_GTPase"/>
</dbReference>
<dbReference type="SMART" id="SM00173">
    <property type="entry name" value="RAS"/>
    <property type="match status" value="1"/>
</dbReference>
<proteinExistence type="inferred from homology"/>
<dbReference type="EMBL" id="JAEPRD010000040">
    <property type="protein sequence ID" value="KAG2205019.1"/>
    <property type="molecule type" value="Genomic_DNA"/>
</dbReference>
<dbReference type="GO" id="GO:0005886">
    <property type="term" value="C:plasma membrane"/>
    <property type="evidence" value="ECO:0007669"/>
    <property type="project" value="UniProtKB-SubCell"/>
</dbReference>
<dbReference type="PANTHER" id="PTHR24072">
    <property type="entry name" value="RHO FAMILY GTPASE"/>
    <property type="match status" value="1"/>
</dbReference>
<dbReference type="Gene3D" id="3.40.50.300">
    <property type="entry name" value="P-loop containing nucleotide triphosphate hydrolases"/>
    <property type="match status" value="1"/>
</dbReference>
<keyword evidence="6" id="KW-0342">GTP-binding</keyword>
<dbReference type="GO" id="GO:0005525">
    <property type="term" value="F:GTP binding"/>
    <property type="evidence" value="ECO:0007669"/>
    <property type="project" value="UniProtKB-KW"/>
</dbReference>
<sequence>MARTTLRTTLRKKVVIVGDGACGKTSCLIVYQNGKFPEKYLPTVFENYISRVDLDHKTVELALWDTAGQEDYDRLRPLSYFETDVVVICYAVDNQNSFQNVRDKWLPEVKHYCGNNVSLVLAGLKIDLRSESNKTISQQQGIKLAKEIGAKYGECSAKANIAVKDVIRLAARVAVKPKKLLKRRNLHCNIL</sequence>
<evidence type="ECO:0000256" key="5">
    <source>
        <dbReference type="ARBA" id="ARBA00022741"/>
    </source>
</evidence>
<dbReference type="SMART" id="SM00175">
    <property type="entry name" value="RAB"/>
    <property type="match status" value="1"/>
</dbReference>
<reference evidence="10" key="1">
    <citation type="submission" date="2020-12" db="EMBL/GenBank/DDBJ databases">
        <title>Metabolic potential, ecology and presence of endohyphal bacteria is reflected in genomic diversity of Mucoromycotina.</title>
        <authorList>
            <person name="Muszewska A."/>
            <person name="Okrasinska A."/>
            <person name="Steczkiewicz K."/>
            <person name="Drgas O."/>
            <person name="Orlowska M."/>
            <person name="Perlinska-Lenart U."/>
            <person name="Aleksandrzak-Piekarczyk T."/>
            <person name="Szatraj K."/>
            <person name="Zielenkiewicz U."/>
            <person name="Pilsyk S."/>
            <person name="Malc E."/>
            <person name="Mieczkowski P."/>
            <person name="Kruszewska J.S."/>
            <person name="Biernat P."/>
            <person name="Pawlowska J."/>
        </authorList>
    </citation>
    <scope>NUCLEOTIDE SEQUENCE</scope>
    <source>
        <strain evidence="10">WA0000017839</strain>
    </source>
</reference>
<dbReference type="InterPro" id="IPR027417">
    <property type="entry name" value="P-loop_NTPase"/>
</dbReference>
<protein>
    <submittedName>
        <fullName evidence="10">Uncharacterized protein</fullName>
    </submittedName>
</protein>
<keyword evidence="11" id="KW-1185">Reference proteome</keyword>
<accession>A0A8H7R5N2</accession>
<dbReference type="PROSITE" id="PS51421">
    <property type="entry name" value="RAS"/>
    <property type="match status" value="1"/>
</dbReference>
<organism evidence="10 11">
    <name type="scientific">Mucor saturninus</name>
    <dbReference type="NCBI Taxonomy" id="64648"/>
    <lineage>
        <taxon>Eukaryota</taxon>
        <taxon>Fungi</taxon>
        <taxon>Fungi incertae sedis</taxon>
        <taxon>Mucoromycota</taxon>
        <taxon>Mucoromycotina</taxon>
        <taxon>Mucoromycetes</taxon>
        <taxon>Mucorales</taxon>
        <taxon>Mucorineae</taxon>
        <taxon>Mucoraceae</taxon>
        <taxon>Mucor</taxon>
    </lineage>
</organism>
<dbReference type="GO" id="GO:0003924">
    <property type="term" value="F:GTPase activity"/>
    <property type="evidence" value="ECO:0007669"/>
    <property type="project" value="InterPro"/>
</dbReference>
<name>A0A8H7R5N2_9FUNG</name>
<keyword evidence="8" id="KW-0449">Lipoprotein</keyword>
<dbReference type="SUPFAM" id="SSF52540">
    <property type="entry name" value="P-loop containing nucleoside triphosphate hydrolases"/>
    <property type="match status" value="1"/>
</dbReference>
<comment type="caution">
    <text evidence="10">The sequence shown here is derived from an EMBL/GenBank/DDBJ whole genome shotgun (WGS) entry which is preliminary data.</text>
</comment>
<dbReference type="InterPro" id="IPR003578">
    <property type="entry name" value="Small_GTPase_Rho"/>
</dbReference>
<dbReference type="NCBIfam" id="TIGR00231">
    <property type="entry name" value="small_GTP"/>
    <property type="match status" value="1"/>
</dbReference>
<dbReference type="AlphaFoldDB" id="A0A8H7R5N2"/>
<dbReference type="InterPro" id="IPR005225">
    <property type="entry name" value="Small_GTP-bd"/>
</dbReference>
<evidence type="ECO:0000256" key="4">
    <source>
        <dbReference type="ARBA" id="ARBA00022481"/>
    </source>
</evidence>
<evidence type="ECO:0000313" key="11">
    <source>
        <dbReference type="Proteomes" id="UP000603453"/>
    </source>
</evidence>
<dbReference type="GO" id="GO:0007264">
    <property type="term" value="P:small GTPase-mediated signal transduction"/>
    <property type="evidence" value="ECO:0007669"/>
    <property type="project" value="InterPro"/>
</dbReference>
<keyword evidence="7" id="KW-0472">Membrane</keyword>
<evidence type="ECO:0000256" key="2">
    <source>
        <dbReference type="ARBA" id="ARBA00010142"/>
    </source>
</evidence>
<dbReference type="PRINTS" id="PR00449">
    <property type="entry name" value="RASTRNSFRMNG"/>
</dbReference>
<dbReference type="Pfam" id="PF00071">
    <property type="entry name" value="Ras"/>
    <property type="match status" value="1"/>
</dbReference>
<dbReference type="OrthoDB" id="8830751at2759"/>
<evidence type="ECO:0000256" key="9">
    <source>
        <dbReference type="ARBA" id="ARBA00023289"/>
    </source>
</evidence>